<evidence type="ECO:0000256" key="2">
    <source>
        <dbReference type="SAM" id="Phobius"/>
    </source>
</evidence>
<evidence type="ECO:0000313" key="7">
    <source>
        <dbReference type="EMBL" id="KAA3675135.1"/>
    </source>
</evidence>
<feature type="compositionally biased region" description="Polar residues" evidence="1">
    <location>
        <begin position="688"/>
        <end position="710"/>
    </location>
</feature>
<dbReference type="GO" id="GO:0005643">
    <property type="term" value="C:nuclear pore"/>
    <property type="evidence" value="ECO:0007669"/>
    <property type="project" value="TreeGrafter"/>
</dbReference>
<dbReference type="Pfam" id="PF26182">
    <property type="entry name" value="Ig_NUP210_5th"/>
    <property type="match status" value="1"/>
</dbReference>
<dbReference type="InterPro" id="IPR055099">
    <property type="entry name" value="Ig_NUP210_7th"/>
</dbReference>
<gene>
    <name evidence="7" type="ORF">DEA37_0006757</name>
</gene>
<feature type="region of interest" description="Disordered" evidence="1">
    <location>
        <begin position="688"/>
        <end position="726"/>
    </location>
</feature>
<keyword evidence="2" id="KW-0812">Transmembrane</keyword>
<feature type="transmembrane region" description="Helical" evidence="2">
    <location>
        <begin position="2247"/>
        <end position="2268"/>
    </location>
</feature>
<feature type="domain" description="NUP210 Ig-like" evidence="3">
    <location>
        <begin position="643"/>
        <end position="776"/>
    </location>
</feature>
<evidence type="ECO:0000259" key="6">
    <source>
        <dbReference type="Pfam" id="PF24991"/>
    </source>
</evidence>
<evidence type="ECO:0000259" key="5">
    <source>
        <dbReference type="Pfam" id="PF22969"/>
    </source>
</evidence>
<dbReference type="Pfam" id="PF22962">
    <property type="entry name" value="Ig_NUP210_7th"/>
    <property type="match status" value="1"/>
</dbReference>
<evidence type="ECO:0000313" key="8">
    <source>
        <dbReference type="Proteomes" id="UP000324629"/>
    </source>
</evidence>
<protein>
    <submittedName>
        <fullName evidence="7">Nuclear pore complex protein Nup210</fullName>
    </submittedName>
</protein>
<keyword evidence="8" id="KW-1185">Reference proteome</keyword>
<keyword evidence="2" id="KW-1133">Transmembrane helix</keyword>
<name>A0A5J4NHU8_9TREM</name>
<evidence type="ECO:0000259" key="4">
    <source>
        <dbReference type="Pfam" id="PF22963"/>
    </source>
</evidence>
<dbReference type="EMBL" id="QNGE01002704">
    <property type="protein sequence ID" value="KAA3675135.1"/>
    <property type="molecule type" value="Genomic_DNA"/>
</dbReference>
<feature type="compositionally biased region" description="Low complexity" evidence="1">
    <location>
        <begin position="2319"/>
        <end position="2330"/>
    </location>
</feature>
<dbReference type="Pfam" id="PF24991">
    <property type="entry name" value="Ig_NUP210_4th"/>
    <property type="match status" value="1"/>
</dbReference>
<evidence type="ECO:0000256" key="1">
    <source>
        <dbReference type="SAM" id="MobiDB-lite"/>
    </source>
</evidence>
<dbReference type="InterPro" id="IPR055097">
    <property type="entry name" value="Ig_NUP210_2nd"/>
</dbReference>
<sequence>MCNLSATGHIMKCDVIVDNIQRIEIGTTTQELYLHNTPESLTVVAYDEYGNTFSTLDGVPFEWRIQGDSYGGVVDGHGVLRFLTWAESEYTAPQSIANLESKGLQGHIQLVGGLVTGSAVVSVSLQESVYSTVPPAQVRLLVMANAQLSPALAYLLPESRLQLHVHVVQQGSDRVIRLPSPQYHLQVNDTNVVDVDPHDASTVTAKQYGHTDIKLLDRNVEEALENLQKAIHDHTLGNDDLRLPRRQLPTSLIHVVEPAYLGFTMQAVQTNDNFNFCQKAITVATRQPSVSPFATRSWVMEVGRQYTIQIDIYDQNSHRLYPTDNVRLEVSVPDMHFHLLNSTENATFLLLQPTAPGIVSLEAKLTGIVNKDGAVILTKTSVVGVQQLTIYPPVLVFPSTVLLPGITRTTDSHTDLFRLRATGGSGHYNWISLPGRANETAAVSVSHEGDVSVVQAFGDAVVVASSLSNPQLCGSARVIVSSPAVLKFVPGPSEVVVPSSHRTHSTDDYQHITDHNDDSSDNRFVLTVGLAVLDVQGRSLTDCRALDILFQPLDTSVIRVLPDRVAARAQNVTDELSACMLIHVVGLAVGFTELEAIFRLPGGNPSSQTLNMSGGDSGLSSPSVSTRFAIAAYRDISFYDPVSASTHVALGSTRTLLFQEGPQPWPLEPSTYFAKVFSLTGINSGHITSNIPPSVQQQPHRLRSQSGSSRQTDKHAAESSYPESAYKGSNSAALLSAFSMRCESAGTFRFALEVGHRPSARNVAPMTMSTVFTIVCHVVSDLRLALHPTIPKIVADTPGCSLPNHLMVDTSSEMPMPNTAPFLVSLLFFGDSGQKLEAVDSVPTSVSLLVDSGITRSVHSNLVVNPTPSLVHPSKCLLFGWCEALSILPSDPHFVIEPREPGYSTGTIRIQVVARVNQSHSFSLLRTKATLQAESLVRLIRSVSIQPSDRLRLFHFSNAELSFSLIDGSGHFHVAHSTGEGLLQVTKLVPPLLRTSSLHGASSHRNVQRTVFSVRALRSVGQASLIITDLCFPAPHEPVTNTTELYAPFQVPLFVDVIGLEALRLRVQDRIQLNSQTVAFVEAVDTNGDLIPANFTRFLELRIQQHSVATGAYLDKADQQLVLGLSDTAKPSNSYWQWDPMSSSDVGTAQFVVRGLSLGWATLSVSTELLGTGSKGVSTIRSNAVEVQVFSPLQLAPCNFNLLLGAEHELQAIGGPQPADIEFSTEPARKHTQVRLTKSQSNPGVVRVQVSNNPGSVTIRARAVSLSSVANSSSLDSAHHKWPVISETSCTINVVRMSGVRIGCPLASFSELKYLDSTDRQYTSEQPVTGDERFMIACSSETSPSCGVTPLWAEGIFPTVDRDHSDFSFNGSLTEVLSPSDMGSCDPPLRFIWRLNPPQLSTSIRLMNYMDGFNVEATEVNAVSGLALVGRAPGRVTVHLTIESTRSFTGQLTDASGNPVSRLEAQLTVFILSSLRLQQPAAHYPRQLLLSPDSEYQLKPWFDILPNNYVEYEIATVQADLNGSLVSPSPTIDRHITVTSGGLIHAMSAPYDHFIRHQATVRIRSFPKIHSSDMTRQSGAQSFAEQVLLLQVEIKPPRYIQAIPASGDYLKSATGLHVGGPYYMGVTYHDEFGRTFDAVAEKYLHLKTRLHRTDLVDVQLLQSVLASTSSGRSSTHRVETDEMSRTTLSLRVLSVLPDQLTKHISALEPIATVLQLSSTDRAVSFWPVYLNVPYGGVLNIGRPSALIASQWMCLPDLIGGSVWSSSNPYVLWVDTTNRLLVARRAGKAYLVYRSGSESDVADENLPDNMSSPTGGPMRNPSYLIRITVSSLSAFKTALRLVRVHSEDDSTSPEPAVLPLLNHPVSPTMDSATSVRFLVQHTNRPEPLSHNNSEWDLCAAIQQEAVRQHLSRLAPFQCNLRLISSEVTTDATQYYPSRLIPNWLSVLALWHLNDTAPLESELATLSLERLVSAQLEPVVGRPGSFLSDLVQWQCVLRPTTLSNTPSLTSVFGLILPPRARVELQLKDTDTHEVLATAQLIPLPGLHLLVPPPVPNPVDPTQTTHYFWVNNPAELTRRMLLFVPPTTAAMLSSNRAGRPVVRSKSPHILDATIAPRPVASLSEVAQVVTQYVHSLSSAPTTLWGAQPGLPLTMWTAIVSEQVQQMENEAAVSQADNEQTVKQGLLWVLELKASIGDSATDAVVDVVISFRQTGQHITVPVHVRLPSRIGLSSLAEQADTRLPYVTGFSWIHLVSLILITLLVAVMVHIMLRSATLVSSSSGSAVAKNLPSAYSPSTMFRTSPRQLWTQSGRSIPPQPSFQTTGGTLSSTNLSPRSPDYKLVGGDGDLISEEHQWRRALSGGSPSRLRQTFDSF</sequence>
<feature type="domain" description="NUP210 fourth Ig-like" evidence="6">
    <location>
        <begin position="296"/>
        <end position="373"/>
    </location>
</feature>
<feature type="domain" description="NUP210 Ig-like" evidence="5">
    <location>
        <begin position="27"/>
        <end position="135"/>
    </location>
</feature>
<feature type="region of interest" description="Disordered" evidence="1">
    <location>
        <begin position="2302"/>
        <end position="2334"/>
    </location>
</feature>
<dbReference type="Pfam" id="PF22969">
    <property type="entry name" value="Ig_NUP210_2nd"/>
    <property type="match status" value="1"/>
</dbReference>
<accession>A0A5J4NHU8</accession>
<comment type="caution">
    <text evidence="7">The sequence shown here is derived from an EMBL/GenBank/DDBJ whole genome shotgun (WGS) entry which is preliminary data.</text>
</comment>
<dbReference type="InterPro" id="IPR045197">
    <property type="entry name" value="NUP210-like"/>
</dbReference>
<proteinExistence type="predicted"/>
<dbReference type="PANTHER" id="PTHR23019:SF0">
    <property type="entry name" value="NUCLEAR PORE MEMBRANE GLYCOPROTEIN 210"/>
    <property type="match status" value="1"/>
</dbReference>
<dbReference type="PANTHER" id="PTHR23019">
    <property type="entry name" value="NUCLEAR PORE MEMBRANE GLYCOPROTEIN GP210-RELATED"/>
    <property type="match status" value="1"/>
</dbReference>
<dbReference type="InterPro" id="IPR056897">
    <property type="entry name" value="Ig_NUP210_4th"/>
</dbReference>
<dbReference type="Pfam" id="PF22963">
    <property type="entry name" value="Ig_NUP210_3rd"/>
    <property type="match status" value="1"/>
</dbReference>
<evidence type="ECO:0000259" key="3">
    <source>
        <dbReference type="Pfam" id="PF22962"/>
    </source>
</evidence>
<dbReference type="Proteomes" id="UP000324629">
    <property type="component" value="Unassembled WGS sequence"/>
</dbReference>
<keyword evidence="2" id="KW-0472">Membrane</keyword>
<reference evidence="7 8" key="1">
    <citation type="journal article" date="2019" name="Gigascience">
        <title>Whole-genome sequence of the oriental lung fluke Paragonimus westermani.</title>
        <authorList>
            <person name="Oey H."/>
            <person name="Zakrzewski M."/>
            <person name="Narain K."/>
            <person name="Devi K.R."/>
            <person name="Agatsuma T."/>
            <person name="Nawaratna S."/>
            <person name="Gobert G.N."/>
            <person name="Jones M.K."/>
            <person name="Ragan M.A."/>
            <person name="McManus D.P."/>
            <person name="Krause L."/>
        </authorList>
    </citation>
    <scope>NUCLEOTIDE SEQUENCE [LARGE SCALE GENOMIC DNA]</scope>
    <source>
        <strain evidence="7 8">IND2009</strain>
    </source>
</reference>
<dbReference type="InterPro" id="IPR055098">
    <property type="entry name" value="Ig_NUP210_3rd"/>
</dbReference>
<organism evidence="7 8">
    <name type="scientific">Paragonimus westermani</name>
    <dbReference type="NCBI Taxonomy" id="34504"/>
    <lineage>
        <taxon>Eukaryota</taxon>
        <taxon>Metazoa</taxon>
        <taxon>Spiralia</taxon>
        <taxon>Lophotrochozoa</taxon>
        <taxon>Platyhelminthes</taxon>
        <taxon>Trematoda</taxon>
        <taxon>Digenea</taxon>
        <taxon>Plagiorchiida</taxon>
        <taxon>Troglotremata</taxon>
        <taxon>Troglotrematidae</taxon>
        <taxon>Paragonimus</taxon>
    </lineage>
</organism>
<feature type="domain" description="NUP210 Ig-like" evidence="4">
    <location>
        <begin position="145"/>
        <end position="222"/>
    </location>
</feature>